<keyword evidence="1" id="KW-1015">Disulfide bond</keyword>
<dbReference type="Pfam" id="PF01400">
    <property type="entry name" value="Astacin"/>
    <property type="match status" value="1"/>
</dbReference>
<dbReference type="Gene3D" id="3.40.390.10">
    <property type="entry name" value="Collagenase (Catalytic Domain)"/>
    <property type="match status" value="1"/>
</dbReference>
<comment type="caution">
    <text evidence="1">Lacks conserved residue(s) required for the propagation of feature annotation.</text>
</comment>
<organism evidence="4 5">
    <name type="scientific">Anopheles minimus</name>
    <dbReference type="NCBI Taxonomy" id="112268"/>
    <lineage>
        <taxon>Eukaryota</taxon>
        <taxon>Metazoa</taxon>
        <taxon>Ecdysozoa</taxon>
        <taxon>Arthropoda</taxon>
        <taxon>Hexapoda</taxon>
        <taxon>Insecta</taxon>
        <taxon>Pterygota</taxon>
        <taxon>Neoptera</taxon>
        <taxon>Endopterygota</taxon>
        <taxon>Diptera</taxon>
        <taxon>Nematocera</taxon>
        <taxon>Culicoidea</taxon>
        <taxon>Culicidae</taxon>
        <taxon>Anophelinae</taxon>
        <taxon>Anopheles</taxon>
    </lineage>
</organism>
<sequence>MGIKPLNYLINVAVAICLVQLSVGLNITNYSKPSAEVGIRLLSYDPKKSLGYPQEYGFGYYYQGDIILRPAKDNRIAVTHPLNIDYWTGGVVPYVISATFSDEEMQTLEAAFAQFAAKTCVRFVPRTTELQYVTITNKDEGCYSHVGRSPDPSENLLNLQTPGCMQEVGTPVHEMMHTLGFLHEQSRSDRDNFVEFFPNNLRQEYQNPTFIRVNFGKYEGPYGSTYGVPYNFGSVMHYSRFAGGFSLSRPVLKNKTPFFGDFGNDAGLSEGDVKQLMARYCSN</sequence>
<dbReference type="InterPro" id="IPR024079">
    <property type="entry name" value="MetalloPept_cat_dom_sf"/>
</dbReference>
<proteinExistence type="predicted"/>
<dbReference type="VEuPathDB" id="VectorBase:AMIN001454"/>
<dbReference type="SUPFAM" id="SSF55486">
    <property type="entry name" value="Metalloproteases ('zincins'), catalytic domain"/>
    <property type="match status" value="1"/>
</dbReference>
<feature type="domain" description="Peptidase M12A" evidence="3">
    <location>
        <begin position="74"/>
        <end position="282"/>
    </location>
</feature>
<evidence type="ECO:0000259" key="3">
    <source>
        <dbReference type="PROSITE" id="PS51864"/>
    </source>
</evidence>
<dbReference type="CDD" id="cd04280">
    <property type="entry name" value="ZnMc_astacin_like"/>
    <property type="match status" value="1"/>
</dbReference>
<dbReference type="PROSITE" id="PS51864">
    <property type="entry name" value="ASTACIN"/>
    <property type="match status" value="1"/>
</dbReference>
<feature type="active site" evidence="1">
    <location>
        <position position="174"/>
    </location>
</feature>
<feature type="binding site" evidence="1">
    <location>
        <position position="173"/>
    </location>
    <ligand>
        <name>Zn(2+)</name>
        <dbReference type="ChEBI" id="CHEBI:29105"/>
        <note>catalytic</note>
    </ligand>
</feature>
<dbReference type="STRING" id="112268.A0A182VTR1"/>
<evidence type="ECO:0000256" key="2">
    <source>
        <dbReference type="RuleBase" id="RU361183"/>
    </source>
</evidence>
<dbReference type="EnsemblMetazoa" id="AMIN001454-RA">
    <property type="protein sequence ID" value="AMIN001454-PA"/>
    <property type="gene ID" value="AMIN001454"/>
</dbReference>
<dbReference type="AlphaFoldDB" id="A0A182VTR1"/>
<reference evidence="4" key="2">
    <citation type="submission" date="2020-05" db="UniProtKB">
        <authorList>
            <consortium name="EnsemblMetazoa"/>
        </authorList>
    </citation>
    <scope>IDENTIFICATION</scope>
    <source>
        <strain evidence="4">MINIMUS1</strain>
    </source>
</reference>
<feature type="binding site" evidence="1">
    <location>
        <position position="183"/>
    </location>
    <ligand>
        <name>Zn(2+)</name>
        <dbReference type="ChEBI" id="CHEBI:29105"/>
        <note>catalytic</note>
    </ligand>
</feature>
<dbReference type="InterPro" id="IPR001506">
    <property type="entry name" value="Peptidase_M12A"/>
</dbReference>
<dbReference type="GO" id="GO:0004222">
    <property type="term" value="F:metalloendopeptidase activity"/>
    <property type="evidence" value="ECO:0007669"/>
    <property type="project" value="UniProtKB-UniRule"/>
</dbReference>
<dbReference type="GO" id="GO:0008270">
    <property type="term" value="F:zinc ion binding"/>
    <property type="evidence" value="ECO:0007669"/>
    <property type="project" value="UniProtKB-UniRule"/>
</dbReference>
<keyword evidence="1 2" id="KW-0378">Hydrolase</keyword>
<protein>
    <recommendedName>
        <fullName evidence="2">Metalloendopeptidase</fullName>
        <ecNumber evidence="2">3.4.24.-</ecNumber>
    </recommendedName>
</protein>
<feature type="disulfide bond" evidence="1">
    <location>
        <begin position="142"/>
        <end position="164"/>
    </location>
</feature>
<evidence type="ECO:0000256" key="1">
    <source>
        <dbReference type="PROSITE-ProRule" id="PRU01211"/>
    </source>
</evidence>
<evidence type="ECO:0000313" key="5">
    <source>
        <dbReference type="Proteomes" id="UP000075920"/>
    </source>
</evidence>
<keyword evidence="5" id="KW-1185">Reference proteome</keyword>
<dbReference type="SMART" id="SM00235">
    <property type="entry name" value="ZnMc"/>
    <property type="match status" value="1"/>
</dbReference>
<dbReference type="Proteomes" id="UP000075920">
    <property type="component" value="Unassembled WGS sequence"/>
</dbReference>
<keyword evidence="1 2" id="KW-0479">Metal-binding</keyword>
<keyword evidence="1 2" id="KW-0645">Protease</keyword>
<dbReference type="PRINTS" id="PR00480">
    <property type="entry name" value="ASTACIN"/>
</dbReference>
<reference evidence="5" key="1">
    <citation type="submission" date="2013-03" db="EMBL/GenBank/DDBJ databases">
        <title>The Genome Sequence of Anopheles minimus MINIMUS1.</title>
        <authorList>
            <consortium name="The Broad Institute Genomics Platform"/>
            <person name="Neafsey D.E."/>
            <person name="Walton C."/>
            <person name="Walker B."/>
            <person name="Young S.K."/>
            <person name="Zeng Q."/>
            <person name="Gargeya S."/>
            <person name="Fitzgerald M."/>
            <person name="Haas B."/>
            <person name="Abouelleil A."/>
            <person name="Allen A.W."/>
            <person name="Alvarado L."/>
            <person name="Arachchi H.M."/>
            <person name="Berlin A.M."/>
            <person name="Chapman S.B."/>
            <person name="Gainer-Dewar J."/>
            <person name="Goldberg J."/>
            <person name="Griggs A."/>
            <person name="Gujja S."/>
            <person name="Hansen M."/>
            <person name="Howarth C."/>
            <person name="Imamovic A."/>
            <person name="Ireland A."/>
            <person name="Larimer J."/>
            <person name="McCowan C."/>
            <person name="Murphy C."/>
            <person name="Pearson M."/>
            <person name="Poon T.W."/>
            <person name="Priest M."/>
            <person name="Roberts A."/>
            <person name="Saif S."/>
            <person name="Shea T."/>
            <person name="Sisk P."/>
            <person name="Sykes S."/>
            <person name="Wortman J."/>
            <person name="Nusbaum C."/>
            <person name="Birren B."/>
        </authorList>
    </citation>
    <scope>NUCLEOTIDE SEQUENCE [LARGE SCALE GENOMIC DNA]</scope>
    <source>
        <strain evidence="5">MINIMUS1</strain>
    </source>
</reference>
<comment type="cofactor">
    <cofactor evidence="1 2">
        <name>Zn(2+)</name>
        <dbReference type="ChEBI" id="CHEBI:29105"/>
    </cofactor>
    <text evidence="1 2">Binds 1 zinc ion per subunit.</text>
</comment>
<dbReference type="GO" id="GO:0006508">
    <property type="term" value="P:proteolysis"/>
    <property type="evidence" value="ECO:0007669"/>
    <property type="project" value="UniProtKB-KW"/>
</dbReference>
<keyword evidence="1 2" id="KW-0862">Zinc</keyword>
<dbReference type="PANTHER" id="PTHR10127">
    <property type="entry name" value="DISCOIDIN, CUB, EGF, LAMININ , AND ZINC METALLOPROTEASE DOMAIN CONTAINING"/>
    <property type="match status" value="1"/>
</dbReference>
<name>A0A182VTR1_9DIPT</name>
<dbReference type="InterPro" id="IPR006026">
    <property type="entry name" value="Peptidase_Metallo"/>
</dbReference>
<dbReference type="InterPro" id="IPR034035">
    <property type="entry name" value="Astacin-like_dom"/>
</dbReference>
<accession>A0A182VTR1</accession>
<evidence type="ECO:0000313" key="4">
    <source>
        <dbReference type="EnsemblMetazoa" id="AMIN001454-PA"/>
    </source>
</evidence>
<dbReference type="PANTHER" id="PTHR10127:SF883">
    <property type="entry name" value="ZINC METALLOPROTEINASE NAS-8"/>
    <property type="match status" value="1"/>
</dbReference>
<keyword evidence="1 2" id="KW-0482">Metalloprotease</keyword>
<dbReference type="EC" id="3.4.24.-" evidence="2"/>
<feature type="binding site" evidence="1">
    <location>
        <position position="177"/>
    </location>
    <ligand>
        <name>Zn(2+)</name>
        <dbReference type="ChEBI" id="CHEBI:29105"/>
        <note>catalytic</note>
    </ligand>
</feature>